<name>A0ABU9LWV3_9BACT</name>
<dbReference type="InterPro" id="IPR010667">
    <property type="entry name" value="Phage_T4_Gp19"/>
</dbReference>
<organism evidence="1 2">
    <name type="scientific">Hymenobacter segetis</name>
    <dbReference type="NCBI Taxonomy" id="2025509"/>
    <lineage>
        <taxon>Bacteria</taxon>
        <taxon>Pseudomonadati</taxon>
        <taxon>Bacteroidota</taxon>
        <taxon>Cytophagia</taxon>
        <taxon>Cytophagales</taxon>
        <taxon>Hymenobacteraceae</taxon>
        <taxon>Hymenobacter</taxon>
    </lineage>
</organism>
<dbReference type="Pfam" id="PF06841">
    <property type="entry name" value="Phage_T4_gp19"/>
    <property type="match status" value="1"/>
</dbReference>
<protein>
    <submittedName>
        <fullName evidence="1">Phage tail protein</fullName>
    </submittedName>
</protein>
<dbReference type="InterPro" id="IPR011747">
    <property type="entry name" value="CHP02241"/>
</dbReference>
<dbReference type="EMBL" id="JBCEVZ010000028">
    <property type="protein sequence ID" value="MEL5995071.1"/>
    <property type="molecule type" value="Genomic_DNA"/>
</dbReference>
<reference evidence="1 2" key="1">
    <citation type="journal article" date="2018" name="Arch. Microbiol.">
        <title>Hymenobacter segetis sp. nov., isolated from soil.</title>
        <authorList>
            <person name="Ten L.N."/>
            <person name="Lim S.J."/>
            <person name="Kim B.O."/>
            <person name="Kang I.K."/>
            <person name="Jung H.Y."/>
        </authorList>
    </citation>
    <scope>NUCLEOTIDE SEQUENCE [LARGE SCALE GENOMIC DNA]</scope>
    <source>
        <strain evidence="1 2">S7-3-11</strain>
    </source>
</reference>
<evidence type="ECO:0000313" key="1">
    <source>
        <dbReference type="EMBL" id="MEL5995071.1"/>
    </source>
</evidence>
<proteinExistence type="predicted"/>
<dbReference type="PANTHER" id="PTHR38009">
    <property type="entry name" value="CONSERVED HYPOTHETICAL PHAGE TAIL PROTEIN"/>
    <property type="match status" value="1"/>
</dbReference>
<sequence length="145" mass="16358">MSPGSFYFQLQFGAIFTPADNAFQEATGLAAELEIEEIQEGGQAYKHRMPKGTKYGNLVLRRGFVSFNSPLTTWVEASINTDFSKPIKCTDVLLSLLNGQNVPLATWHFREAWPVKWSMSDFKSQENALAIETLEFAYAEFHRVA</sequence>
<dbReference type="PANTHER" id="PTHR38009:SF1">
    <property type="entry name" value="CONSERVED HYPOTHETICAL PHAGE TAIL PROTEIN"/>
    <property type="match status" value="1"/>
</dbReference>
<dbReference type="Proteomes" id="UP001479606">
    <property type="component" value="Unassembled WGS sequence"/>
</dbReference>
<accession>A0ABU9LWV3</accession>
<dbReference type="NCBIfam" id="TIGR02241">
    <property type="entry name" value="conserved hypothetical phage tail region protein"/>
    <property type="match status" value="1"/>
</dbReference>
<dbReference type="RefSeq" id="WP_342298598.1">
    <property type="nucleotide sequence ID" value="NZ_JBCEVZ010000028.1"/>
</dbReference>
<gene>
    <name evidence="1" type="ORF">AAFH49_12710</name>
</gene>
<keyword evidence="2" id="KW-1185">Reference proteome</keyword>
<comment type="caution">
    <text evidence="1">The sequence shown here is derived from an EMBL/GenBank/DDBJ whole genome shotgun (WGS) entry which is preliminary data.</text>
</comment>
<evidence type="ECO:0000313" key="2">
    <source>
        <dbReference type="Proteomes" id="UP001479606"/>
    </source>
</evidence>